<keyword evidence="3" id="KW-0472">Membrane</keyword>
<keyword evidence="6" id="KW-1185">Reference proteome</keyword>
<proteinExistence type="predicted"/>
<evidence type="ECO:0000256" key="1">
    <source>
        <dbReference type="ARBA" id="ARBA00022468"/>
    </source>
</evidence>
<name>A0A9K3CNI6_9EUKA</name>
<dbReference type="InterPro" id="IPR045913">
    <property type="entry name" value="TBC20/Gyp8-like"/>
</dbReference>
<dbReference type="AlphaFoldDB" id="A0A9K3CNI6"/>
<dbReference type="Gene3D" id="1.10.8.1310">
    <property type="match status" value="1"/>
</dbReference>
<dbReference type="OrthoDB" id="206700at2759"/>
<dbReference type="Gene3D" id="1.10.472.80">
    <property type="entry name" value="Ypt/Rab-GAP domain of gyp1p, domain 3"/>
    <property type="match status" value="1"/>
</dbReference>
<protein>
    <recommendedName>
        <fullName evidence="4">Rab-GAP TBC domain-containing protein</fullName>
    </recommendedName>
</protein>
<reference evidence="5 6" key="1">
    <citation type="journal article" date="2018" name="PLoS ONE">
        <title>The draft genome of Kipferlia bialata reveals reductive genome evolution in fornicate parasites.</title>
        <authorList>
            <person name="Tanifuji G."/>
            <person name="Takabayashi S."/>
            <person name="Kume K."/>
            <person name="Takagi M."/>
            <person name="Nakayama T."/>
            <person name="Kamikawa R."/>
            <person name="Inagaki Y."/>
            <person name="Hashimoto T."/>
        </authorList>
    </citation>
    <scope>NUCLEOTIDE SEQUENCE [LARGE SCALE GENOMIC DNA]</scope>
    <source>
        <strain evidence="5">NY0173</strain>
    </source>
</reference>
<sequence>MVLYPEVPFSPSLSDPETEACLERGDVQGLRAIGISRGFGPSHYYRRQVYPLVLGVTGHSVRGAQQQFSDDEDLPQAAVIVGDASRSLWHRFEGDSAPQTGLDSAHTHTHTQSKALLEAEIKAEQACFGQFLLRVFEADRTLHYYQGFHAIAEVIFCLYRQDLDTAAAVLAGIGTKLLLWSLQNTFDSTMPLGAITDSLLAEVAPSIAACMDHTDMATSITLLPASISWHVHQIKDTAAQYRLMDRYICAQSSFTPFYVSAAMVALDQAELLGLASANIYSFMTVISRYPQMHGSVRDKERERERETHRSVREASDSGVSVSVTDTDTVSQPTLDDTPSTPTDVSPYTFVSDAISLANEMMQAVPPHSFPEVRECVSRYRGIVDAVCPSVGERVSLTPVLSHAGISVLPTPPALVQAMAVKAAQDANRESQGRRQAARGIPSSASLIDTDTPTEGVPSSPVADSYLPGEGPPPSAPSGTKRQRRQGASATHPLALSVKGDRTPRHGKEEGSLLYSDLTPESVWRHPAVRRTALYAGVIIGVGLLLFVVRRRR</sequence>
<comment type="caution">
    <text evidence="5">The sequence shown here is derived from an EMBL/GenBank/DDBJ whole genome shotgun (WGS) entry which is preliminary data.</text>
</comment>
<feature type="compositionally biased region" description="Polar residues" evidence="2">
    <location>
        <begin position="442"/>
        <end position="452"/>
    </location>
</feature>
<dbReference type="EMBL" id="BDIP01000002">
    <property type="protein sequence ID" value="GIQ79387.1"/>
    <property type="molecule type" value="Genomic_DNA"/>
</dbReference>
<dbReference type="PANTHER" id="PTHR20913:SF7">
    <property type="entry name" value="RE60063P"/>
    <property type="match status" value="1"/>
</dbReference>
<feature type="domain" description="Rab-GAP TBC" evidence="4">
    <location>
        <begin position="130"/>
        <end position="272"/>
    </location>
</feature>
<accession>A0A9K3CNI6</accession>
<dbReference type="GO" id="GO:0005789">
    <property type="term" value="C:endoplasmic reticulum membrane"/>
    <property type="evidence" value="ECO:0007669"/>
    <property type="project" value="TreeGrafter"/>
</dbReference>
<keyword evidence="1" id="KW-0343">GTPase activation</keyword>
<feature type="region of interest" description="Disordered" evidence="2">
    <location>
        <begin position="293"/>
        <end position="345"/>
    </location>
</feature>
<evidence type="ECO:0000259" key="4">
    <source>
        <dbReference type="Pfam" id="PF00566"/>
    </source>
</evidence>
<dbReference type="PANTHER" id="PTHR20913">
    <property type="entry name" value="TBC1 DOMAIN FAMILY MEMBER 20/GTPASE"/>
    <property type="match status" value="1"/>
</dbReference>
<feature type="compositionally biased region" description="Low complexity" evidence="2">
    <location>
        <begin position="316"/>
        <end position="345"/>
    </location>
</feature>
<dbReference type="Proteomes" id="UP000265618">
    <property type="component" value="Unassembled WGS sequence"/>
</dbReference>
<dbReference type="InterPro" id="IPR000195">
    <property type="entry name" value="Rab-GAP-TBC_dom"/>
</dbReference>
<dbReference type="GO" id="GO:0006888">
    <property type="term" value="P:endoplasmic reticulum to Golgi vesicle-mediated transport"/>
    <property type="evidence" value="ECO:0007669"/>
    <property type="project" value="TreeGrafter"/>
</dbReference>
<feature type="region of interest" description="Disordered" evidence="2">
    <location>
        <begin position="425"/>
        <end position="512"/>
    </location>
</feature>
<evidence type="ECO:0000313" key="5">
    <source>
        <dbReference type="EMBL" id="GIQ79387.1"/>
    </source>
</evidence>
<gene>
    <name evidence="5" type="ORF">KIPB_000030</name>
</gene>
<evidence type="ECO:0000313" key="6">
    <source>
        <dbReference type="Proteomes" id="UP000265618"/>
    </source>
</evidence>
<keyword evidence="3" id="KW-1133">Transmembrane helix</keyword>
<dbReference type="Pfam" id="PF00566">
    <property type="entry name" value="RabGAP-TBC"/>
    <property type="match status" value="1"/>
</dbReference>
<evidence type="ECO:0000256" key="2">
    <source>
        <dbReference type="SAM" id="MobiDB-lite"/>
    </source>
</evidence>
<feature type="compositionally biased region" description="Basic and acidic residues" evidence="2">
    <location>
        <begin position="295"/>
        <end position="315"/>
    </location>
</feature>
<feature type="compositionally biased region" description="Basic and acidic residues" evidence="2">
    <location>
        <begin position="498"/>
        <end position="510"/>
    </location>
</feature>
<dbReference type="GO" id="GO:0005096">
    <property type="term" value="F:GTPase activator activity"/>
    <property type="evidence" value="ECO:0007669"/>
    <property type="project" value="UniProtKB-KW"/>
</dbReference>
<organism evidence="5 6">
    <name type="scientific">Kipferlia bialata</name>
    <dbReference type="NCBI Taxonomy" id="797122"/>
    <lineage>
        <taxon>Eukaryota</taxon>
        <taxon>Metamonada</taxon>
        <taxon>Carpediemonas-like organisms</taxon>
        <taxon>Kipferlia</taxon>
    </lineage>
</organism>
<keyword evidence="3" id="KW-0812">Transmembrane</keyword>
<evidence type="ECO:0000256" key="3">
    <source>
        <dbReference type="SAM" id="Phobius"/>
    </source>
</evidence>
<feature type="transmembrane region" description="Helical" evidence="3">
    <location>
        <begin position="531"/>
        <end position="548"/>
    </location>
</feature>